<evidence type="ECO:0000259" key="1">
    <source>
        <dbReference type="Pfam" id="PF13614"/>
    </source>
</evidence>
<sequence length="297" mass="31299">MLTGLQARLGKSAQLPANAPYHFGLGDERGTITPVTTVSAILNQKGGVGKTTITLGLAAAAQRAGDPCLVIDLDPQGSAGWALGVEASNEYLSVTDVLNTGDPAVAAAATVTSGWGAGIDVLPSSRNLIDREGDATDSDSALRLRRAITPMASEYRFVLIDCAPSLGPTTRSGLAAADLVFLVVELSALSIRGAEAVLEVVDEVWAELNPSLDIGGVIVNRSPSASVEAKRQEESLNRLMGKQSVWHPFIPQRTVLNEAVGYRKPIHDLGYRAKDLLGIFDALYKNLIQVSEFPPAS</sequence>
<evidence type="ECO:0000313" key="2">
    <source>
        <dbReference type="EMBL" id="CAB4540767.1"/>
    </source>
</evidence>
<dbReference type="AlphaFoldDB" id="A0A6J6SV96"/>
<proteinExistence type="predicted"/>
<dbReference type="Gene3D" id="3.40.50.300">
    <property type="entry name" value="P-loop containing nucleotide triphosphate hydrolases"/>
    <property type="match status" value="1"/>
</dbReference>
<dbReference type="EMBL" id="CAFBMG010000008">
    <property type="protein sequence ID" value="CAB4890263.1"/>
    <property type="molecule type" value="Genomic_DNA"/>
</dbReference>
<gene>
    <name evidence="2" type="ORF">UFOPK1358_01007</name>
    <name evidence="3" type="ORF">UFOPK2766_00878</name>
    <name evidence="4" type="ORF">UFOPK3519_00201</name>
</gene>
<evidence type="ECO:0000313" key="3">
    <source>
        <dbReference type="EMBL" id="CAB4738700.1"/>
    </source>
</evidence>
<name>A0A6J6SV96_9ZZZZ</name>
<dbReference type="CDD" id="cd02042">
    <property type="entry name" value="ParAB_family"/>
    <property type="match status" value="1"/>
</dbReference>
<dbReference type="Pfam" id="PF13614">
    <property type="entry name" value="AAA_31"/>
    <property type="match status" value="1"/>
</dbReference>
<reference evidence="3" key="1">
    <citation type="submission" date="2020-05" db="EMBL/GenBank/DDBJ databases">
        <authorList>
            <person name="Chiriac C."/>
            <person name="Salcher M."/>
            <person name="Ghai R."/>
            <person name="Kavagutti S V."/>
        </authorList>
    </citation>
    <scope>NUCLEOTIDE SEQUENCE</scope>
</reference>
<feature type="domain" description="AAA" evidence="1">
    <location>
        <begin position="38"/>
        <end position="214"/>
    </location>
</feature>
<organism evidence="3">
    <name type="scientific">freshwater metagenome</name>
    <dbReference type="NCBI Taxonomy" id="449393"/>
    <lineage>
        <taxon>unclassified sequences</taxon>
        <taxon>metagenomes</taxon>
        <taxon>ecological metagenomes</taxon>
    </lineage>
</organism>
<accession>A0A6J6SV96</accession>
<dbReference type="InterPro" id="IPR050678">
    <property type="entry name" value="DNA_Partitioning_ATPase"/>
</dbReference>
<protein>
    <submittedName>
        <fullName evidence="3">Unannotated protein</fullName>
    </submittedName>
</protein>
<dbReference type="EMBL" id="CAEZSF010000089">
    <property type="protein sequence ID" value="CAB4540767.1"/>
    <property type="molecule type" value="Genomic_DNA"/>
</dbReference>
<dbReference type="SUPFAM" id="SSF52540">
    <property type="entry name" value="P-loop containing nucleoside triphosphate hydrolases"/>
    <property type="match status" value="1"/>
</dbReference>
<dbReference type="InterPro" id="IPR027417">
    <property type="entry name" value="P-loop_NTPase"/>
</dbReference>
<dbReference type="PANTHER" id="PTHR13696">
    <property type="entry name" value="P-LOOP CONTAINING NUCLEOSIDE TRIPHOSPHATE HYDROLASE"/>
    <property type="match status" value="1"/>
</dbReference>
<evidence type="ECO:0000313" key="4">
    <source>
        <dbReference type="EMBL" id="CAB4890263.1"/>
    </source>
</evidence>
<dbReference type="PANTHER" id="PTHR13696:SF99">
    <property type="entry name" value="COBYRINIC ACID AC-DIAMIDE SYNTHASE"/>
    <property type="match status" value="1"/>
</dbReference>
<dbReference type="InterPro" id="IPR025669">
    <property type="entry name" value="AAA_dom"/>
</dbReference>
<dbReference type="EMBL" id="CAEZYU010000032">
    <property type="protein sequence ID" value="CAB4738700.1"/>
    <property type="molecule type" value="Genomic_DNA"/>
</dbReference>